<name>A0ACC5RPY9_ENTAG</name>
<evidence type="ECO:0000313" key="2">
    <source>
        <dbReference type="Proteomes" id="UP000633731"/>
    </source>
</evidence>
<evidence type="ECO:0000313" key="1">
    <source>
        <dbReference type="EMBL" id="MBK4726798.1"/>
    </source>
</evidence>
<dbReference type="Proteomes" id="UP000633731">
    <property type="component" value="Unassembled WGS sequence"/>
</dbReference>
<gene>
    <name evidence="1" type="ORF">JJL49_16295</name>
</gene>
<comment type="caution">
    <text evidence="1">The sequence shown here is derived from an EMBL/GenBank/DDBJ whole genome shotgun (WGS) entry which is preliminary data.</text>
</comment>
<sequence>MVSCRAHLKTCVWLILLITPYDQARTVTSVHITATGQTLKNVNNINEINACKKFRPTKEQVMNYFSHAYPVESDLIVNSRYSSCYAEGDLNFSDGFFGTWRLYSSGGTTFVFNRGDTVTFFYEHNKWFDPNAGTYDEK</sequence>
<proteinExistence type="predicted"/>
<organism evidence="1 2">
    <name type="scientific">Enterobacter agglomerans</name>
    <name type="common">Erwinia herbicola</name>
    <name type="synonym">Pantoea agglomerans</name>
    <dbReference type="NCBI Taxonomy" id="549"/>
    <lineage>
        <taxon>Bacteria</taxon>
        <taxon>Pseudomonadati</taxon>
        <taxon>Pseudomonadota</taxon>
        <taxon>Gammaproteobacteria</taxon>
        <taxon>Enterobacterales</taxon>
        <taxon>Erwiniaceae</taxon>
        <taxon>Pantoea</taxon>
        <taxon>Pantoea agglomerans group</taxon>
    </lineage>
</organism>
<accession>A0ACC5RPY9</accession>
<reference evidence="1" key="1">
    <citation type="submission" date="2021-01" db="EMBL/GenBank/DDBJ databases">
        <title>Draft genome of Pantoea agglomerans Eh 335.</title>
        <authorList>
            <person name="Emsley S.A."/>
            <person name="Oline D.K."/>
            <person name="Saw J.H."/>
            <person name="Ushijima B."/>
            <person name="Videau P."/>
            <person name="Koyack M.J."/>
        </authorList>
    </citation>
    <scope>NUCLEOTIDE SEQUENCE</scope>
    <source>
        <strain evidence="1">Eh 335</strain>
    </source>
</reference>
<keyword evidence="2" id="KW-1185">Reference proteome</keyword>
<dbReference type="EMBL" id="JAEOXF010000010">
    <property type="protein sequence ID" value="MBK4726798.1"/>
    <property type="molecule type" value="Genomic_DNA"/>
</dbReference>
<protein>
    <submittedName>
        <fullName evidence="1">Uncharacterized protein</fullName>
    </submittedName>
</protein>